<reference evidence="1 2" key="1">
    <citation type="submission" date="2016-02" db="EMBL/GenBank/DDBJ databases">
        <title>Discovery of a natural microsporidian pathogen with a broad tissue tropism in Caenorhabditis elegans.</title>
        <authorList>
            <person name="Luallen R.J."/>
            <person name="Reinke A.W."/>
            <person name="Tong L."/>
            <person name="Botts M.R."/>
            <person name="Felix M.-A."/>
            <person name="Troemel E.R."/>
        </authorList>
    </citation>
    <scope>NUCLEOTIDE SEQUENCE [LARGE SCALE GENOMIC DNA]</scope>
    <source>
        <strain evidence="1 2">JUm2807</strain>
    </source>
</reference>
<evidence type="ECO:0000313" key="2">
    <source>
        <dbReference type="Proteomes" id="UP000185944"/>
    </source>
</evidence>
<proteinExistence type="predicted"/>
<accession>A0A177ECC9</accession>
<comment type="caution">
    <text evidence="1">The sequence shown here is derived from an EMBL/GenBank/DDBJ whole genome shotgun (WGS) entry which is preliminary data.</text>
</comment>
<name>A0A177ECC9_9MICR</name>
<evidence type="ECO:0000313" key="1">
    <source>
        <dbReference type="EMBL" id="OAG28822.1"/>
    </source>
</evidence>
<organism evidence="1 2">
    <name type="scientific">Nematocida displodere</name>
    <dbReference type="NCBI Taxonomy" id="1805483"/>
    <lineage>
        <taxon>Eukaryota</taxon>
        <taxon>Fungi</taxon>
        <taxon>Fungi incertae sedis</taxon>
        <taxon>Microsporidia</taxon>
        <taxon>Nematocida</taxon>
    </lineage>
</organism>
<dbReference type="VEuPathDB" id="MicrosporidiaDB:NEDG_00961"/>
<dbReference type="Proteomes" id="UP000185944">
    <property type="component" value="Unassembled WGS sequence"/>
</dbReference>
<dbReference type="AlphaFoldDB" id="A0A177ECC9"/>
<dbReference type="EMBL" id="LTDL01000042">
    <property type="protein sequence ID" value="OAG28822.1"/>
    <property type="molecule type" value="Genomic_DNA"/>
</dbReference>
<keyword evidence="2" id="KW-1185">Reference proteome</keyword>
<protein>
    <submittedName>
        <fullName evidence="1">Uncharacterized protein</fullName>
    </submittedName>
</protein>
<dbReference type="OrthoDB" id="2191185at2759"/>
<dbReference type="RefSeq" id="XP_067543567.1">
    <property type="nucleotide sequence ID" value="XM_067688379.1"/>
</dbReference>
<gene>
    <name evidence="1" type="ORF">NEDG_00961</name>
</gene>
<dbReference type="GeneID" id="93647311"/>
<sequence>MLLSKEYLISCIRFIKPTYESLSGLVEYILLFPGDLDVILEIIIEEAERVNVYSTLFIVYLINELMSKLSPPSPSVMLAGKKVFGLGKKKLAEIDGKSTEALSASIKELKEKYADIEALWSGSVPEPVPSKRLPAEEDIDLDYLESLCQKNDKKKVMEYIQVLLKDQK</sequence>